<comment type="caution">
    <text evidence="2">The sequence shown here is derived from an EMBL/GenBank/DDBJ whole genome shotgun (WGS) entry which is preliminary data.</text>
</comment>
<feature type="compositionally biased region" description="Basic residues" evidence="1">
    <location>
        <begin position="38"/>
        <end position="53"/>
    </location>
</feature>
<feature type="compositionally biased region" description="Basic and acidic residues" evidence="1">
    <location>
        <begin position="54"/>
        <end position="69"/>
    </location>
</feature>
<protein>
    <submittedName>
        <fullName evidence="2">Uncharacterized protein</fullName>
    </submittedName>
</protein>
<gene>
    <name evidence="2" type="ORF">NLU13_4205</name>
</gene>
<reference evidence="2" key="1">
    <citation type="submission" date="2022-10" db="EMBL/GenBank/DDBJ databases">
        <title>Determination and structural analysis of whole genome sequence of Sarocladium strictum F4-1.</title>
        <authorList>
            <person name="Hu L."/>
            <person name="Jiang Y."/>
        </authorList>
    </citation>
    <scope>NUCLEOTIDE SEQUENCE</scope>
    <source>
        <strain evidence="2">F4-1</strain>
    </source>
</reference>
<evidence type="ECO:0000313" key="2">
    <source>
        <dbReference type="EMBL" id="KAK0387961.1"/>
    </source>
</evidence>
<dbReference type="EMBL" id="JAPDFR010000003">
    <property type="protein sequence ID" value="KAK0387961.1"/>
    <property type="molecule type" value="Genomic_DNA"/>
</dbReference>
<name>A0AA39L7Z1_SARSR</name>
<evidence type="ECO:0000256" key="1">
    <source>
        <dbReference type="SAM" id="MobiDB-lite"/>
    </source>
</evidence>
<sequence length="444" mass="50407">MANGQANPVFFTETKGNKPTPPKMNPGKNSQKSPMGHDKRKCKACKKKRKAGKNRTDGEKGPKDKAVKPKPNDIVWVPCTAKGCERPWFTVLRKDVLGGRNPGCEDHQCKDPDCWRVLADQSCWCALHTCGIRPCPERTPKRQKDCGKHLPCRVHGCAEYRRLGEDGREQRAFCSDHLCEHGYKDSWHCNQQKEREMKYCQDHQCRLVRGCSKLAARGPFCDDHLCRARVGAARCQFEADKDGYCEDHADMMVCNYRYCDRVGEPVGTNALGPVYYCPNHNDWICQGFERLDMPFCGVHVVDQLPYCETHRCQVLGCLKVKDKERASRPPRGYETEKAGVARQFSNGGNEGRVRNEPKGRLWPCWGLESRSAMHEAQTAMFTSNRFRSTTSGSKNCRHSKNRILVEAMLQMPTLPVAGAALHGRAWFPEDEGSYAWQHSSLQLR</sequence>
<organism evidence="2 3">
    <name type="scientific">Sarocladium strictum</name>
    <name type="common">Black bundle disease fungus</name>
    <name type="synonym">Acremonium strictum</name>
    <dbReference type="NCBI Taxonomy" id="5046"/>
    <lineage>
        <taxon>Eukaryota</taxon>
        <taxon>Fungi</taxon>
        <taxon>Dikarya</taxon>
        <taxon>Ascomycota</taxon>
        <taxon>Pezizomycotina</taxon>
        <taxon>Sordariomycetes</taxon>
        <taxon>Hypocreomycetidae</taxon>
        <taxon>Hypocreales</taxon>
        <taxon>Sarocladiaceae</taxon>
        <taxon>Sarocladium</taxon>
    </lineage>
</organism>
<evidence type="ECO:0000313" key="3">
    <source>
        <dbReference type="Proteomes" id="UP001175261"/>
    </source>
</evidence>
<dbReference type="AlphaFoldDB" id="A0AA39L7Z1"/>
<dbReference type="Proteomes" id="UP001175261">
    <property type="component" value="Unassembled WGS sequence"/>
</dbReference>
<keyword evidence="3" id="KW-1185">Reference proteome</keyword>
<feature type="region of interest" description="Disordered" evidence="1">
    <location>
        <begin position="1"/>
        <end position="69"/>
    </location>
</feature>
<accession>A0AA39L7Z1</accession>
<proteinExistence type="predicted"/>